<dbReference type="RefSeq" id="WP_255038580.1">
    <property type="nucleotide sequence ID" value="NZ_RJUF01000177.1"/>
</dbReference>
<name>A0AAE3H6I7_9BACT</name>
<gene>
    <name evidence="1" type="ORF">EGI31_18330</name>
</gene>
<dbReference type="Proteomes" id="UP001204144">
    <property type="component" value="Unassembled WGS sequence"/>
</dbReference>
<evidence type="ECO:0000313" key="1">
    <source>
        <dbReference type="EMBL" id="MCP9764896.1"/>
    </source>
</evidence>
<proteinExistence type="predicted"/>
<comment type="caution">
    <text evidence="1">The sequence shown here is derived from an EMBL/GenBank/DDBJ whole genome shotgun (WGS) entry which is preliminary data.</text>
</comment>
<evidence type="ECO:0008006" key="3">
    <source>
        <dbReference type="Google" id="ProtNLM"/>
    </source>
</evidence>
<keyword evidence="2" id="KW-1185">Reference proteome</keyword>
<accession>A0AAE3H6I7</accession>
<evidence type="ECO:0000313" key="2">
    <source>
        <dbReference type="Proteomes" id="UP001204144"/>
    </source>
</evidence>
<protein>
    <recommendedName>
        <fullName evidence="3">Lipoprotein</fullName>
    </recommendedName>
</protein>
<reference evidence="1 2" key="1">
    <citation type="submission" date="2018-11" db="EMBL/GenBank/DDBJ databases">
        <title>Novel bacteria species description.</title>
        <authorList>
            <person name="Han J.-H."/>
        </authorList>
    </citation>
    <scope>NUCLEOTIDE SEQUENCE [LARGE SCALE GENOMIC DNA]</scope>
    <source>
        <strain evidence="1 2">KCTC23259</strain>
    </source>
</reference>
<dbReference type="AlphaFoldDB" id="A0AAE3H6I7"/>
<organism evidence="1 2">
    <name type="scientific">Lacihabitans soyangensis</name>
    <dbReference type="NCBI Taxonomy" id="869394"/>
    <lineage>
        <taxon>Bacteria</taxon>
        <taxon>Pseudomonadati</taxon>
        <taxon>Bacteroidota</taxon>
        <taxon>Cytophagia</taxon>
        <taxon>Cytophagales</taxon>
        <taxon>Leadbetterellaceae</taxon>
        <taxon>Lacihabitans</taxon>
    </lineage>
</organism>
<dbReference type="EMBL" id="RJUF01000177">
    <property type="protein sequence ID" value="MCP9764896.1"/>
    <property type="molecule type" value="Genomic_DNA"/>
</dbReference>
<sequence length="89" mass="9375">MKKILGLGALVLSMSSCGSKLVDPLAGCEKASTKFSNAATAFFTDLTSKSKCEAFKSSASNYLKDCPTLSVAEVKEANDSIKDLDCNDL</sequence>
<dbReference type="PROSITE" id="PS51257">
    <property type="entry name" value="PROKAR_LIPOPROTEIN"/>
    <property type="match status" value="1"/>
</dbReference>